<feature type="compositionally biased region" description="Low complexity" evidence="12">
    <location>
        <begin position="282"/>
        <end position="295"/>
    </location>
</feature>
<dbReference type="HAMAP" id="MF_01208">
    <property type="entry name" value="PyrE"/>
    <property type="match status" value="1"/>
</dbReference>
<dbReference type="InterPro" id="IPR004467">
    <property type="entry name" value="Or_phspho_trans_dom"/>
</dbReference>
<comment type="similarity">
    <text evidence="3 10">Belongs to the purine/pyrimidine phosphoribosyltransferase family. PyrE subfamily.</text>
</comment>
<dbReference type="NCBIfam" id="TIGR00336">
    <property type="entry name" value="pyrE"/>
    <property type="match status" value="1"/>
</dbReference>
<dbReference type="GO" id="GO:0044205">
    <property type="term" value="P:'de novo' UMP biosynthetic process"/>
    <property type="evidence" value="ECO:0007669"/>
    <property type="project" value="UniProtKB-UniRule"/>
</dbReference>
<gene>
    <name evidence="10 15" type="primary">pyrE</name>
    <name evidence="15" type="ORF">NCTC9695_06158</name>
</gene>
<dbReference type="GO" id="GO:0004588">
    <property type="term" value="F:orotate phosphoribosyltransferase activity"/>
    <property type="evidence" value="ECO:0007669"/>
    <property type="project" value="UniProtKB-UniRule"/>
</dbReference>
<sequence>MSDFRQDFIRFALDKQVLKFGEFITKAGRKSPYFFNAGLFNDGLSTLNLSRFYAKSIQQSGIQFDMLFGPAYKGIILAAAAGMALAEQGRNVPFAYNRKEAKDHGEGGTLVGAPLKGKVLIIDDVISAGTSVRESVELIRAAGAEPAGVAIALDRMERGQGELSAVQEVAQQHGLPVVAIATLKDLLGFLENSRNWPRTSTRCAPTAPNTESTTDMKALAGLTLLLCSLAQAGVYKWVDEAGNTHYSDAPPLEKQNRGVAELSKQGAINKPAETEAQRQAREASAAAARQQQQQRLDTARHDQALVQSYPTLADLQADRERQLAVLQSSYHALELRGQGLALQRSHLEQDLERSRQQQQTPPAAAVRNLQLLRQSQQDLQRQIAAKRAELDAFRQRMQQDIARYRQLNP</sequence>
<organism evidence="15 16">
    <name type="scientific">Chromobacterium violaceum</name>
    <dbReference type="NCBI Taxonomy" id="536"/>
    <lineage>
        <taxon>Bacteria</taxon>
        <taxon>Pseudomonadati</taxon>
        <taxon>Pseudomonadota</taxon>
        <taxon>Betaproteobacteria</taxon>
        <taxon>Neisseriales</taxon>
        <taxon>Chromobacteriaceae</taxon>
        <taxon>Chromobacterium</taxon>
    </lineage>
</organism>
<dbReference type="Proteomes" id="UP000275777">
    <property type="component" value="Chromosome"/>
</dbReference>
<dbReference type="GO" id="GO:0005737">
    <property type="term" value="C:cytoplasm"/>
    <property type="evidence" value="ECO:0007669"/>
    <property type="project" value="TreeGrafter"/>
</dbReference>
<dbReference type="InterPro" id="IPR023031">
    <property type="entry name" value="OPRT"/>
</dbReference>
<dbReference type="EMBL" id="LR134182">
    <property type="protein sequence ID" value="VEB45632.1"/>
    <property type="molecule type" value="Genomic_DNA"/>
</dbReference>
<name>A0A3S4J5G6_CHRVL</name>
<feature type="coiled-coil region" evidence="11">
    <location>
        <begin position="369"/>
        <end position="396"/>
    </location>
</feature>
<dbReference type="Pfam" id="PF13511">
    <property type="entry name" value="DUF4124"/>
    <property type="match status" value="1"/>
</dbReference>
<evidence type="ECO:0000256" key="2">
    <source>
        <dbReference type="ARBA" id="ARBA00004889"/>
    </source>
</evidence>
<feature type="binding site" description="in other chain" evidence="10">
    <location>
        <begin position="123"/>
        <end position="131"/>
    </location>
    <ligand>
        <name>5-phospho-alpha-D-ribose 1-diphosphate</name>
        <dbReference type="ChEBI" id="CHEBI:58017"/>
        <note>ligand shared between dimeric partners</note>
    </ligand>
</feature>
<dbReference type="GO" id="GO:0000287">
    <property type="term" value="F:magnesium ion binding"/>
    <property type="evidence" value="ECO:0007669"/>
    <property type="project" value="UniProtKB-UniRule"/>
</dbReference>
<feature type="binding site" evidence="10">
    <location>
        <position position="127"/>
    </location>
    <ligand>
        <name>orotate</name>
        <dbReference type="ChEBI" id="CHEBI:30839"/>
    </ligand>
</feature>
<keyword evidence="6 10" id="KW-0328">Glycosyltransferase</keyword>
<evidence type="ECO:0000256" key="7">
    <source>
        <dbReference type="ARBA" id="ARBA00022679"/>
    </source>
</evidence>
<evidence type="ECO:0000259" key="14">
    <source>
        <dbReference type="Pfam" id="PF13511"/>
    </source>
</evidence>
<dbReference type="AlphaFoldDB" id="A0A3S4J5G6"/>
<dbReference type="UniPathway" id="UPA00070">
    <property type="reaction ID" value="UER00119"/>
</dbReference>
<dbReference type="GO" id="GO:0046132">
    <property type="term" value="P:pyrimidine ribonucleoside biosynthetic process"/>
    <property type="evidence" value="ECO:0007669"/>
    <property type="project" value="TreeGrafter"/>
</dbReference>
<comment type="cofactor">
    <cofactor evidence="10">
        <name>Mg(2+)</name>
        <dbReference type="ChEBI" id="CHEBI:18420"/>
    </cofactor>
</comment>
<evidence type="ECO:0000256" key="9">
    <source>
        <dbReference type="ARBA" id="ARBA00022975"/>
    </source>
</evidence>
<dbReference type="InterPro" id="IPR029057">
    <property type="entry name" value="PRTase-like"/>
</dbReference>
<feature type="binding site" evidence="10">
    <location>
        <position position="104"/>
    </location>
    <ligand>
        <name>5-phospho-alpha-D-ribose 1-diphosphate</name>
        <dbReference type="ChEBI" id="CHEBI:58017"/>
        <note>ligand shared between dimeric partners</note>
    </ligand>
</feature>
<evidence type="ECO:0000256" key="1">
    <source>
        <dbReference type="ARBA" id="ARBA00003769"/>
    </source>
</evidence>
<dbReference type="InterPro" id="IPR000836">
    <property type="entry name" value="PRTase_dom"/>
</dbReference>
<proteinExistence type="inferred from homology"/>
<evidence type="ECO:0000256" key="8">
    <source>
        <dbReference type="ARBA" id="ARBA00022842"/>
    </source>
</evidence>
<feature type="region of interest" description="Disordered" evidence="12">
    <location>
        <begin position="247"/>
        <end position="299"/>
    </location>
</feature>
<comment type="subunit">
    <text evidence="4 10">Homodimer.</text>
</comment>
<feature type="binding site" evidence="10">
    <location>
        <position position="102"/>
    </location>
    <ligand>
        <name>5-phospho-alpha-D-ribose 1-diphosphate</name>
        <dbReference type="ChEBI" id="CHEBI:58017"/>
        <note>ligand shared between dimeric partners</note>
    </ligand>
</feature>
<feature type="binding site" evidence="10">
    <location>
        <position position="155"/>
    </location>
    <ligand>
        <name>orotate</name>
        <dbReference type="ChEBI" id="CHEBI:30839"/>
    </ligand>
</feature>
<feature type="binding site" description="in other chain" evidence="10">
    <location>
        <position position="26"/>
    </location>
    <ligand>
        <name>5-phospho-alpha-D-ribose 1-diphosphate</name>
        <dbReference type="ChEBI" id="CHEBI:58017"/>
        <note>ligand shared between dimeric partners</note>
    </ligand>
</feature>
<comment type="pathway">
    <text evidence="2 10">Pyrimidine metabolism; UMP biosynthesis via de novo pathway; UMP from orotate: step 1/2.</text>
</comment>
<evidence type="ECO:0000256" key="4">
    <source>
        <dbReference type="ARBA" id="ARBA00011738"/>
    </source>
</evidence>
<evidence type="ECO:0000256" key="10">
    <source>
        <dbReference type="HAMAP-Rule" id="MF_01208"/>
    </source>
</evidence>
<evidence type="ECO:0000313" key="15">
    <source>
        <dbReference type="EMBL" id="VEB45632.1"/>
    </source>
</evidence>
<comment type="catalytic activity">
    <reaction evidence="10">
        <text>orotidine 5'-phosphate + diphosphate = orotate + 5-phospho-alpha-D-ribose 1-diphosphate</text>
        <dbReference type="Rhea" id="RHEA:10380"/>
        <dbReference type="ChEBI" id="CHEBI:30839"/>
        <dbReference type="ChEBI" id="CHEBI:33019"/>
        <dbReference type="ChEBI" id="CHEBI:57538"/>
        <dbReference type="ChEBI" id="CHEBI:58017"/>
        <dbReference type="EC" id="2.4.2.10"/>
    </reaction>
</comment>
<feature type="compositionally biased region" description="Basic and acidic residues" evidence="12">
    <location>
        <begin position="272"/>
        <end position="281"/>
    </location>
</feature>
<keyword evidence="8 10" id="KW-0460">Magnesium</keyword>
<comment type="function">
    <text evidence="1 10">Catalyzes the transfer of a ribosyl phosphate group from 5-phosphoribose 1-diphosphate to orotate, leading to the formation of orotidine monophosphate (OMP).</text>
</comment>
<dbReference type="PANTHER" id="PTHR46683:SF1">
    <property type="entry name" value="OROTATE PHOSPHORIBOSYLTRANSFERASE 1-RELATED"/>
    <property type="match status" value="1"/>
</dbReference>
<evidence type="ECO:0000256" key="3">
    <source>
        <dbReference type="ARBA" id="ARBA00006340"/>
    </source>
</evidence>
<evidence type="ECO:0000313" key="16">
    <source>
        <dbReference type="Proteomes" id="UP000275777"/>
    </source>
</evidence>
<feature type="domain" description="Phosphoribosyltransferase" evidence="13">
    <location>
        <begin position="50"/>
        <end position="158"/>
    </location>
</feature>
<accession>A0A3S4J5G6</accession>
<evidence type="ECO:0000256" key="6">
    <source>
        <dbReference type="ARBA" id="ARBA00022676"/>
    </source>
</evidence>
<evidence type="ECO:0000256" key="5">
    <source>
        <dbReference type="ARBA" id="ARBA00011971"/>
    </source>
</evidence>
<dbReference type="PANTHER" id="PTHR46683">
    <property type="entry name" value="OROTATE PHOSPHORIBOSYLTRANSFERASE 1-RELATED"/>
    <property type="match status" value="1"/>
</dbReference>
<dbReference type="FunFam" id="3.40.50.2020:FF:000008">
    <property type="entry name" value="Orotate phosphoribosyltransferase"/>
    <property type="match status" value="1"/>
</dbReference>
<evidence type="ECO:0000256" key="12">
    <source>
        <dbReference type="SAM" id="MobiDB-lite"/>
    </source>
</evidence>
<keyword evidence="9 10" id="KW-0665">Pyrimidine biosynthesis</keyword>
<evidence type="ECO:0000259" key="13">
    <source>
        <dbReference type="Pfam" id="PF00156"/>
    </source>
</evidence>
<protein>
    <recommendedName>
        <fullName evidence="5 10">Orotate phosphoribosyltransferase</fullName>
        <shortName evidence="10">OPRT</shortName>
        <shortName evidence="10">OPRTase</shortName>
        <ecNumber evidence="5 10">2.4.2.10</ecNumber>
    </recommendedName>
</protein>
<dbReference type="CDD" id="cd06223">
    <property type="entry name" value="PRTases_typeI"/>
    <property type="match status" value="1"/>
</dbReference>
<feature type="domain" description="DUF4124" evidence="14">
    <location>
        <begin position="222"/>
        <end position="277"/>
    </location>
</feature>
<keyword evidence="11" id="KW-0175">Coiled coil</keyword>
<dbReference type="Pfam" id="PF00156">
    <property type="entry name" value="Pribosyltran"/>
    <property type="match status" value="1"/>
</dbReference>
<dbReference type="EC" id="2.4.2.10" evidence="5 10"/>
<dbReference type="SUPFAM" id="SSF53271">
    <property type="entry name" value="PRTase-like"/>
    <property type="match status" value="1"/>
</dbReference>
<dbReference type="Gene3D" id="3.40.50.2020">
    <property type="match status" value="1"/>
</dbReference>
<reference evidence="15 16" key="1">
    <citation type="submission" date="2018-12" db="EMBL/GenBank/DDBJ databases">
        <authorList>
            <consortium name="Pathogen Informatics"/>
        </authorList>
    </citation>
    <scope>NUCLEOTIDE SEQUENCE [LARGE SCALE GENOMIC DNA]</scope>
    <source>
        <strain evidence="15 16">NCTC9695</strain>
    </source>
</reference>
<feature type="binding site" description="in other chain" evidence="10">
    <location>
        <begin position="72"/>
        <end position="73"/>
    </location>
    <ligand>
        <name>5-phospho-alpha-D-ribose 1-diphosphate</name>
        <dbReference type="ChEBI" id="CHEBI:58017"/>
        <note>ligand shared between dimeric partners</note>
    </ligand>
</feature>
<dbReference type="InterPro" id="IPR025392">
    <property type="entry name" value="DUF4124"/>
</dbReference>
<dbReference type="GO" id="GO:0006207">
    <property type="term" value="P:'de novo' pyrimidine nucleobase biosynthetic process"/>
    <property type="evidence" value="ECO:0007669"/>
    <property type="project" value="TreeGrafter"/>
</dbReference>
<feature type="binding site" description="in other chain" evidence="10">
    <location>
        <position position="99"/>
    </location>
    <ligand>
        <name>5-phospho-alpha-D-ribose 1-diphosphate</name>
        <dbReference type="ChEBI" id="CHEBI:58017"/>
        <note>ligand shared between dimeric partners</note>
    </ligand>
</feature>
<keyword evidence="7 10" id="KW-0808">Transferase</keyword>
<feature type="binding site" evidence="10">
    <location>
        <position position="98"/>
    </location>
    <ligand>
        <name>5-phospho-alpha-D-ribose 1-diphosphate</name>
        <dbReference type="ChEBI" id="CHEBI:58017"/>
        <note>ligand shared between dimeric partners</note>
    </ligand>
</feature>
<evidence type="ECO:0000256" key="11">
    <source>
        <dbReference type="SAM" id="Coils"/>
    </source>
</evidence>
<feature type="binding site" evidence="10">
    <location>
        <begin position="34"/>
        <end position="35"/>
    </location>
    <ligand>
        <name>orotate</name>
        <dbReference type="ChEBI" id="CHEBI:30839"/>
    </ligand>
</feature>